<comment type="caution">
    <text evidence="2">The sequence shown here is derived from an EMBL/GenBank/DDBJ whole genome shotgun (WGS) entry which is preliminary data.</text>
</comment>
<reference evidence="2 3" key="1">
    <citation type="journal article" date="2024" name="G3 (Bethesda)">
        <title>Genome assembly of Hibiscus sabdariffa L. provides insights into metabolisms of medicinal natural products.</title>
        <authorList>
            <person name="Kim T."/>
        </authorList>
    </citation>
    <scope>NUCLEOTIDE SEQUENCE [LARGE SCALE GENOMIC DNA]</scope>
    <source>
        <strain evidence="2">TK-2024</strain>
        <tissue evidence="2">Old leaves</tissue>
    </source>
</reference>
<protein>
    <submittedName>
        <fullName evidence="2">Uncharacterized protein</fullName>
    </submittedName>
</protein>
<dbReference type="Proteomes" id="UP001472677">
    <property type="component" value="Unassembled WGS sequence"/>
</dbReference>
<evidence type="ECO:0000313" key="2">
    <source>
        <dbReference type="EMBL" id="KAK8575155.1"/>
    </source>
</evidence>
<keyword evidence="3" id="KW-1185">Reference proteome</keyword>
<gene>
    <name evidence="2" type="ORF">V6N12_062831</name>
</gene>
<proteinExistence type="predicted"/>
<name>A0ABR2F9Z9_9ROSI</name>
<evidence type="ECO:0000313" key="3">
    <source>
        <dbReference type="Proteomes" id="UP001472677"/>
    </source>
</evidence>
<organism evidence="2 3">
    <name type="scientific">Hibiscus sabdariffa</name>
    <name type="common">roselle</name>
    <dbReference type="NCBI Taxonomy" id="183260"/>
    <lineage>
        <taxon>Eukaryota</taxon>
        <taxon>Viridiplantae</taxon>
        <taxon>Streptophyta</taxon>
        <taxon>Embryophyta</taxon>
        <taxon>Tracheophyta</taxon>
        <taxon>Spermatophyta</taxon>
        <taxon>Magnoliopsida</taxon>
        <taxon>eudicotyledons</taxon>
        <taxon>Gunneridae</taxon>
        <taxon>Pentapetalae</taxon>
        <taxon>rosids</taxon>
        <taxon>malvids</taxon>
        <taxon>Malvales</taxon>
        <taxon>Malvaceae</taxon>
        <taxon>Malvoideae</taxon>
        <taxon>Hibiscus</taxon>
    </lineage>
</organism>
<evidence type="ECO:0000256" key="1">
    <source>
        <dbReference type="SAM" id="MobiDB-lite"/>
    </source>
</evidence>
<dbReference type="EMBL" id="JBBPBM010000007">
    <property type="protein sequence ID" value="KAK8575155.1"/>
    <property type="molecule type" value="Genomic_DNA"/>
</dbReference>
<sequence>MYVRSFSGLNLTSCRPILDISQTRASLGNPKKGEKKSNSISTPPASRNPSKVVSDSKMDIGEVPDSMRNCPKFGFNEKCRDSPSEKVRSMLHMAHNIKVHFAAEDQVVLARIEKWESEEQ</sequence>
<feature type="region of interest" description="Disordered" evidence="1">
    <location>
        <begin position="22"/>
        <end position="63"/>
    </location>
</feature>
<feature type="compositionally biased region" description="Polar residues" evidence="1">
    <location>
        <begin position="38"/>
        <end position="53"/>
    </location>
</feature>
<accession>A0ABR2F9Z9</accession>